<protein>
    <submittedName>
        <fullName evidence="1">Cytochrome oxidase maturation protein, cbb3-type</fullName>
    </submittedName>
</protein>
<dbReference type="PANTHER" id="PTHR41532">
    <property type="entry name" value="FIXS PROTEIN"/>
    <property type="match status" value="1"/>
</dbReference>
<dbReference type="Pfam" id="PF03597">
    <property type="entry name" value="FixS"/>
    <property type="match status" value="1"/>
</dbReference>
<proteinExistence type="predicted"/>
<organism evidence="1 2">
    <name type="scientific">Sphingomonas gellani</name>
    <dbReference type="NCBI Taxonomy" id="1166340"/>
    <lineage>
        <taxon>Bacteria</taxon>
        <taxon>Pseudomonadati</taxon>
        <taxon>Pseudomonadota</taxon>
        <taxon>Alphaproteobacteria</taxon>
        <taxon>Sphingomonadales</taxon>
        <taxon>Sphingomonadaceae</taxon>
        <taxon>Sphingomonas</taxon>
    </lineage>
</organism>
<dbReference type="PANTHER" id="PTHR41532:SF1">
    <property type="entry name" value="FIXS PROTEIN"/>
    <property type="match status" value="1"/>
</dbReference>
<dbReference type="NCBIfam" id="TIGR00847">
    <property type="entry name" value="ccoS"/>
    <property type="match status" value="1"/>
</dbReference>
<evidence type="ECO:0000313" key="1">
    <source>
        <dbReference type="EMBL" id="SEN28078.1"/>
    </source>
</evidence>
<dbReference type="STRING" id="1166340.SAMN05192583_2456"/>
<dbReference type="RefSeq" id="WP_093665976.1">
    <property type="nucleotide sequence ID" value="NZ_FOCF01000005.1"/>
</dbReference>
<evidence type="ECO:0000313" key="2">
    <source>
        <dbReference type="Proteomes" id="UP000199206"/>
    </source>
</evidence>
<accession>A0A1H8FAK9</accession>
<dbReference type="AlphaFoldDB" id="A0A1H8FAK9"/>
<dbReference type="InterPro" id="IPR004714">
    <property type="entry name" value="Cyt_oxidase_maturation_cbb3"/>
</dbReference>
<sequence length="58" mass="5982">MNIVGVLIPIALLLGLLGLAAFFWAAGSGQFDDLDGAALRVLLDEEPGEPPGPLPPSR</sequence>
<reference evidence="2" key="1">
    <citation type="submission" date="2016-10" db="EMBL/GenBank/DDBJ databases">
        <authorList>
            <person name="Varghese N."/>
            <person name="Submissions S."/>
        </authorList>
    </citation>
    <scope>NUCLEOTIDE SEQUENCE [LARGE SCALE GENOMIC DNA]</scope>
    <source>
        <strain evidence="2">S6-262</strain>
    </source>
</reference>
<name>A0A1H8FAK9_9SPHN</name>
<dbReference type="Proteomes" id="UP000199206">
    <property type="component" value="Unassembled WGS sequence"/>
</dbReference>
<gene>
    <name evidence="1" type="ORF">SAMN05192583_2456</name>
</gene>
<keyword evidence="2" id="KW-1185">Reference proteome</keyword>
<dbReference type="EMBL" id="FOCF01000005">
    <property type="protein sequence ID" value="SEN28078.1"/>
    <property type="molecule type" value="Genomic_DNA"/>
</dbReference>